<evidence type="ECO:0000256" key="6">
    <source>
        <dbReference type="ARBA" id="ARBA00023136"/>
    </source>
</evidence>
<keyword evidence="5 7" id="KW-1133">Transmembrane helix</keyword>
<proteinExistence type="predicted"/>
<evidence type="ECO:0000313" key="8">
    <source>
        <dbReference type="EMBL" id="PIZ99581.1"/>
    </source>
</evidence>
<sequence length="361" mass="40773">MNNFILFYFLPTVTAFALSFLFTKLVHRLAIRWQIVDRPGERKVHERPIPLLGGWGIFLSLLVSVILFIDLANFGSLQIKNIVGFLLAAFILMIGGFLDDKYNLRPRWQILFPLLACLVVISSGIGIKFISNPWGGLIHLDQWKILLFWWQGVPYYFSVWSDIFSFIWLISMTYVTKLLDGLDGLATGIGLIGSVIIFVVSIFWDISYSVTSLLSLISAGALAGFLLWNFYPAKIFLGEGGSTLIGFVLGVLSIISGGKIATALLVMGLPILDVVWIIIRRLFWEKHSFAQADDKHLHHRLLRIGLSQRQVVFLFYTLTTIFGISSIFFETKGKILIISTELVIMILLALYLINRDKKHAV</sequence>
<dbReference type="GO" id="GO:0005886">
    <property type="term" value="C:plasma membrane"/>
    <property type="evidence" value="ECO:0007669"/>
    <property type="project" value="UniProtKB-SubCell"/>
</dbReference>
<feature type="transmembrane region" description="Helical" evidence="7">
    <location>
        <begin position="235"/>
        <end position="255"/>
    </location>
</feature>
<dbReference type="Proteomes" id="UP000230405">
    <property type="component" value="Unassembled WGS sequence"/>
</dbReference>
<dbReference type="AlphaFoldDB" id="A0A2M7VFY6"/>
<reference evidence="9" key="1">
    <citation type="submission" date="2017-09" db="EMBL/GenBank/DDBJ databases">
        <title>Depth-based differentiation of microbial function through sediment-hosted aquifers and enrichment of novel symbionts in the deep terrestrial subsurface.</title>
        <authorList>
            <person name="Probst A.J."/>
            <person name="Ladd B."/>
            <person name="Jarett J.K."/>
            <person name="Geller-Mcgrath D.E."/>
            <person name="Sieber C.M.K."/>
            <person name="Emerson J.B."/>
            <person name="Anantharaman K."/>
            <person name="Thomas B.C."/>
            <person name="Malmstrom R."/>
            <person name="Stieglmeier M."/>
            <person name="Klingl A."/>
            <person name="Woyke T."/>
            <person name="Ryan C.M."/>
            <person name="Banfield J.F."/>
        </authorList>
    </citation>
    <scope>NUCLEOTIDE SEQUENCE [LARGE SCALE GENOMIC DNA]</scope>
</reference>
<feature type="transmembrane region" description="Helical" evidence="7">
    <location>
        <begin position="6"/>
        <end position="27"/>
    </location>
</feature>
<feature type="transmembrane region" description="Helical" evidence="7">
    <location>
        <begin position="48"/>
        <end position="69"/>
    </location>
</feature>
<feature type="transmembrane region" description="Helical" evidence="7">
    <location>
        <begin position="261"/>
        <end position="279"/>
    </location>
</feature>
<comment type="subcellular location">
    <subcellularLocation>
        <location evidence="1">Cell membrane</location>
        <topology evidence="1">Multi-pass membrane protein</topology>
    </subcellularLocation>
</comment>
<evidence type="ECO:0000313" key="9">
    <source>
        <dbReference type="Proteomes" id="UP000230405"/>
    </source>
</evidence>
<feature type="transmembrane region" description="Helical" evidence="7">
    <location>
        <begin position="335"/>
        <end position="353"/>
    </location>
</feature>
<keyword evidence="2" id="KW-1003">Cell membrane</keyword>
<evidence type="ECO:0000256" key="4">
    <source>
        <dbReference type="ARBA" id="ARBA00022692"/>
    </source>
</evidence>
<evidence type="ECO:0000256" key="2">
    <source>
        <dbReference type="ARBA" id="ARBA00022475"/>
    </source>
</evidence>
<dbReference type="CDD" id="cd06853">
    <property type="entry name" value="GT_WecA_like"/>
    <property type="match status" value="1"/>
</dbReference>
<evidence type="ECO:0000256" key="5">
    <source>
        <dbReference type="ARBA" id="ARBA00022989"/>
    </source>
</evidence>
<dbReference type="EMBL" id="PFPO01000021">
    <property type="protein sequence ID" value="PIZ99581.1"/>
    <property type="molecule type" value="Genomic_DNA"/>
</dbReference>
<dbReference type="PANTHER" id="PTHR22926:SF3">
    <property type="entry name" value="UNDECAPRENYL-PHOSPHATE ALPHA-N-ACETYLGLUCOSAMINYL 1-PHOSPHATE TRANSFERASE"/>
    <property type="match status" value="1"/>
</dbReference>
<feature type="transmembrane region" description="Helical" evidence="7">
    <location>
        <begin position="311"/>
        <end position="329"/>
    </location>
</feature>
<feature type="transmembrane region" description="Helical" evidence="7">
    <location>
        <begin position="81"/>
        <end position="98"/>
    </location>
</feature>
<dbReference type="PANTHER" id="PTHR22926">
    <property type="entry name" value="PHOSPHO-N-ACETYLMURAMOYL-PENTAPEPTIDE-TRANSFERASE"/>
    <property type="match status" value="1"/>
</dbReference>
<evidence type="ECO:0000256" key="3">
    <source>
        <dbReference type="ARBA" id="ARBA00022679"/>
    </source>
</evidence>
<feature type="transmembrane region" description="Helical" evidence="7">
    <location>
        <begin position="147"/>
        <end position="170"/>
    </location>
</feature>
<gene>
    <name evidence="8" type="ORF">COX77_01175</name>
</gene>
<feature type="transmembrane region" description="Helical" evidence="7">
    <location>
        <begin position="182"/>
        <end position="204"/>
    </location>
</feature>
<dbReference type="GO" id="GO:0016780">
    <property type="term" value="F:phosphotransferase activity, for other substituted phosphate groups"/>
    <property type="evidence" value="ECO:0007669"/>
    <property type="project" value="InterPro"/>
</dbReference>
<evidence type="ECO:0000256" key="1">
    <source>
        <dbReference type="ARBA" id="ARBA00004651"/>
    </source>
</evidence>
<dbReference type="Pfam" id="PF00953">
    <property type="entry name" value="Glycos_transf_4"/>
    <property type="match status" value="1"/>
</dbReference>
<accession>A0A2M7VFY6</accession>
<comment type="caution">
    <text evidence="8">The sequence shown here is derived from an EMBL/GenBank/DDBJ whole genome shotgun (WGS) entry which is preliminary data.</text>
</comment>
<protein>
    <recommendedName>
        <fullName evidence="10">Undecaprenyl-phosphate alpha-N-acetylglucosaminyl 1-phosphate transferase</fullName>
    </recommendedName>
</protein>
<dbReference type="GO" id="GO:0009103">
    <property type="term" value="P:lipopolysaccharide biosynthetic process"/>
    <property type="evidence" value="ECO:0007669"/>
    <property type="project" value="TreeGrafter"/>
</dbReference>
<keyword evidence="6 7" id="KW-0472">Membrane</keyword>
<dbReference type="InterPro" id="IPR000715">
    <property type="entry name" value="Glycosyl_transferase_4"/>
</dbReference>
<organism evidence="8 9">
    <name type="scientific">Candidatus Komeilibacteria bacterium CG_4_10_14_0_2_um_filter_37_10</name>
    <dbReference type="NCBI Taxonomy" id="1974470"/>
    <lineage>
        <taxon>Bacteria</taxon>
        <taxon>Candidatus Komeiliibacteriota</taxon>
    </lineage>
</organism>
<feature type="transmembrane region" description="Helical" evidence="7">
    <location>
        <begin position="110"/>
        <end position="127"/>
    </location>
</feature>
<keyword evidence="4 7" id="KW-0812">Transmembrane</keyword>
<name>A0A2M7VFY6_9BACT</name>
<feature type="transmembrane region" description="Helical" evidence="7">
    <location>
        <begin position="210"/>
        <end position="228"/>
    </location>
</feature>
<dbReference type="GO" id="GO:0044038">
    <property type="term" value="P:cell wall macromolecule biosynthetic process"/>
    <property type="evidence" value="ECO:0007669"/>
    <property type="project" value="TreeGrafter"/>
</dbReference>
<evidence type="ECO:0000256" key="7">
    <source>
        <dbReference type="SAM" id="Phobius"/>
    </source>
</evidence>
<evidence type="ECO:0008006" key="10">
    <source>
        <dbReference type="Google" id="ProtNLM"/>
    </source>
</evidence>
<keyword evidence="3" id="KW-0808">Transferase</keyword>
<dbReference type="GO" id="GO:0071555">
    <property type="term" value="P:cell wall organization"/>
    <property type="evidence" value="ECO:0007669"/>
    <property type="project" value="TreeGrafter"/>
</dbReference>